<dbReference type="InterPro" id="IPR036388">
    <property type="entry name" value="WH-like_DNA-bd_sf"/>
</dbReference>
<dbReference type="PANTHER" id="PTHR44688:SF16">
    <property type="entry name" value="DNA-BINDING TRANSCRIPTIONAL ACTIVATOR DEVR_DOSR"/>
    <property type="match status" value="1"/>
</dbReference>
<dbReference type="RefSeq" id="WP_165331802.1">
    <property type="nucleotide sequence ID" value="NZ_JAAKZW010000032.1"/>
</dbReference>
<accession>A0A6G4XFI3</accession>
<keyword evidence="2" id="KW-0238">DNA-binding</keyword>
<organism evidence="6 7">
    <name type="scientific">Streptomyces mesophilus</name>
    <dbReference type="NCBI Taxonomy" id="1775132"/>
    <lineage>
        <taxon>Bacteria</taxon>
        <taxon>Bacillati</taxon>
        <taxon>Actinomycetota</taxon>
        <taxon>Actinomycetes</taxon>
        <taxon>Kitasatosporales</taxon>
        <taxon>Streptomycetaceae</taxon>
        <taxon>Streptomyces</taxon>
    </lineage>
</organism>
<dbReference type="EMBL" id="JAAKZW010000032">
    <property type="protein sequence ID" value="NGO76299.1"/>
    <property type="molecule type" value="Genomic_DNA"/>
</dbReference>
<dbReference type="PROSITE" id="PS00622">
    <property type="entry name" value="HTH_LUXR_1"/>
    <property type="match status" value="1"/>
</dbReference>
<evidence type="ECO:0000313" key="6">
    <source>
        <dbReference type="EMBL" id="NGO76299.1"/>
    </source>
</evidence>
<keyword evidence="3" id="KW-0804">Transcription</keyword>
<sequence length="179" mass="19395">MNVSAPCAPSLRAGNDPITPHRRRSSDEPAGARGRDTSMESGDAPPEHSHLTVGPETFTALRNKIAEGQQVLHQLMLRMQEVQQTLDALAGECPECASTTRSAARVPQPRPAPARLTHQERRVLEFLARGKTNAEIARKLGLSEKTVKNYVHSVLGKLGVTTRTEAAVVALKSRSHPCP</sequence>
<dbReference type="GO" id="GO:0003677">
    <property type="term" value="F:DNA binding"/>
    <property type="evidence" value="ECO:0007669"/>
    <property type="project" value="UniProtKB-KW"/>
</dbReference>
<dbReference type="AlphaFoldDB" id="A0A6G4XFI3"/>
<comment type="caution">
    <text evidence="6">The sequence shown here is derived from an EMBL/GenBank/DDBJ whole genome shotgun (WGS) entry which is preliminary data.</text>
</comment>
<keyword evidence="7" id="KW-1185">Reference proteome</keyword>
<dbReference type="Gene3D" id="1.10.10.10">
    <property type="entry name" value="Winged helix-like DNA-binding domain superfamily/Winged helix DNA-binding domain"/>
    <property type="match status" value="1"/>
</dbReference>
<feature type="domain" description="HTH luxR-type" evidence="5">
    <location>
        <begin position="109"/>
        <end position="174"/>
    </location>
</feature>
<evidence type="ECO:0000313" key="7">
    <source>
        <dbReference type="Proteomes" id="UP000481109"/>
    </source>
</evidence>
<keyword evidence="1" id="KW-0805">Transcription regulation</keyword>
<dbReference type="InterPro" id="IPR016032">
    <property type="entry name" value="Sig_transdc_resp-reg_C-effctor"/>
</dbReference>
<dbReference type="GO" id="GO:0006355">
    <property type="term" value="P:regulation of DNA-templated transcription"/>
    <property type="evidence" value="ECO:0007669"/>
    <property type="project" value="InterPro"/>
</dbReference>
<proteinExistence type="predicted"/>
<dbReference type="Proteomes" id="UP000481109">
    <property type="component" value="Unassembled WGS sequence"/>
</dbReference>
<evidence type="ECO:0000256" key="2">
    <source>
        <dbReference type="ARBA" id="ARBA00023125"/>
    </source>
</evidence>
<dbReference type="SMART" id="SM00421">
    <property type="entry name" value="HTH_LUXR"/>
    <property type="match status" value="1"/>
</dbReference>
<evidence type="ECO:0000256" key="3">
    <source>
        <dbReference type="ARBA" id="ARBA00023163"/>
    </source>
</evidence>
<dbReference type="PROSITE" id="PS50043">
    <property type="entry name" value="HTH_LUXR_2"/>
    <property type="match status" value="1"/>
</dbReference>
<evidence type="ECO:0000256" key="1">
    <source>
        <dbReference type="ARBA" id="ARBA00023015"/>
    </source>
</evidence>
<gene>
    <name evidence="6" type="ORF">G6045_11590</name>
</gene>
<reference evidence="6 7" key="1">
    <citation type="submission" date="2020-02" db="EMBL/GenBank/DDBJ databases">
        <title>Whole-genome analyses of novel actinobacteria.</title>
        <authorList>
            <person name="Sahin N."/>
            <person name="Tokatli A."/>
        </authorList>
    </citation>
    <scope>NUCLEOTIDE SEQUENCE [LARGE SCALE GENOMIC DNA]</scope>
    <source>
        <strain evidence="6 7">YC504</strain>
    </source>
</reference>
<name>A0A6G4XFI3_9ACTN</name>
<evidence type="ECO:0000259" key="5">
    <source>
        <dbReference type="PROSITE" id="PS50043"/>
    </source>
</evidence>
<protein>
    <submittedName>
        <fullName evidence="6">Response regulator transcription factor</fullName>
    </submittedName>
</protein>
<feature type="region of interest" description="Disordered" evidence="4">
    <location>
        <begin position="1"/>
        <end position="52"/>
    </location>
</feature>
<dbReference type="InterPro" id="IPR000792">
    <property type="entry name" value="Tscrpt_reg_LuxR_C"/>
</dbReference>
<evidence type="ECO:0000256" key="4">
    <source>
        <dbReference type="SAM" id="MobiDB-lite"/>
    </source>
</evidence>
<dbReference type="PRINTS" id="PR00038">
    <property type="entry name" value="HTHLUXR"/>
</dbReference>
<dbReference type="SUPFAM" id="SSF46894">
    <property type="entry name" value="C-terminal effector domain of the bipartite response regulators"/>
    <property type="match status" value="1"/>
</dbReference>
<dbReference type="Pfam" id="PF00196">
    <property type="entry name" value="GerE"/>
    <property type="match status" value="1"/>
</dbReference>
<dbReference type="CDD" id="cd06170">
    <property type="entry name" value="LuxR_C_like"/>
    <property type="match status" value="1"/>
</dbReference>
<dbReference type="PANTHER" id="PTHR44688">
    <property type="entry name" value="DNA-BINDING TRANSCRIPTIONAL ACTIVATOR DEVR_DOSR"/>
    <property type="match status" value="1"/>
</dbReference>